<dbReference type="Proteomes" id="UP000054683">
    <property type="component" value="Unassembled WGS sequence"/>
</dbReference>
<accession>A0A158I0G0</accession>
<proteinExistence type="inferred from homology"/>
<dbReference type="SUPFAM" id="SSF54637">
    <property type="entry name" value="Thioesterase/thiol ester dehydrase-isomerase"/>
    <property type="match status" value="1"/>
</dbReference>
<dbReference type="NCBIfam" id="TIGR00369">
    <property type="entry name" value="unchar_dom_1"/>
    <property type="match status" value="1"/>
</dbReference>
<feature type="domain" description="Thioesterase" evidence="4">
    <location>
        <begin position="54"/>
        <end position="128"/>
    </location>
</feature>
<dbReference type="EMBL" id="FCOK02000038">
    <property type="protein sequence ID" value="SAL50092.1"/>
    <property type="molecule type" value="Genomic_DNA"/>
</dbReference>
<evidence type="ECO:0000256" key="1">
    <source>
        <dbReference type="ARBA" id="ARBA00008324"/>
    </source>
</evidence>
<dbReference type="Pfam" id="PF03061">
    <property type="entry name" value="4HBT"/>
    <property type="match status" value="1"/>
</dbReference>
<organism evidence="5 6">
    <name type="scientific">Caballeronia udeis</name>
    <dbReference type="NCBI Taxonomy" id="1232866"/>
    <lineage>
        <taxon>Bacteria</taxon>
        <taxon>Pseudomonadati</taxon>
        <taxon>Pseudomonadota</taxon>
        <taxon>Betaproteobacteria</taxon>
        <taxon>Burkholderiales</taxon>
        <taxon>Burkholderiaceae</taxon>
        <taxon>Caballeronia</taxon>
    </lineage>
</organism>
<sequence length="152" mass="16283">MSEATLPNAQDIEARLRRGPFHEWLGLKVVSVSEGEIELLATWREEWVVNPDKGYTHGGILAALVDLAADWALVSKTGRGVPTIDLRVDYHRAAFQGDLTVKGKVIKFGSQVSVSEAQVFDKDGKLVASGRGAYSTAPATPTATSTPAPARP</sequence>
<dbReference type="InterPro" id="IPR003736">
    <property type="entry name" value="PAAI_dom"/>
</dbReference>
<gene>
    <name evidence="5" type="ORF">AWB69_05056</name>
</gene>
<protein>
    <submittedName>
        <fullName evidence="5">Thioesterase</fullName>
    </submittedName>
</protein>
<comment type="similarity">
    <text evidence="1">Belongs to the thioesterase PaaI family.</text>
</comment>
<dbReference type="PANTHER" id="PTHR21660">
    <property type="entry name" value="THIOESTERASE SUPERFAMILY MEMBER-RELATED"/>
    <property type="match status" value="1"/>
</dbReference>
<dbReference type="GO" id="GO:0047617">
    <property type="term" value="F:fatty acyl-CoA hydrolase activity"/>
    <property type="evidence" value="ECO:0007669"/>
    <property type="project" value="InterPro"/>
</dbReference>
<keyword evidence="2" id="KW-0378">Hydrolase</keyword>
<evidence type="ECO:0000313" key="5">
    <source>
        <dbReference type="EMBL" id="SAL50092.1"/>
    </source>
</evidence>
<dbReference type="RefSeq" id="WP_062089429.1">
    <property type="nucleotide sequence ID" value="NZ_FCOK02000038.1"/>
</dbReference>
<evidence type="ECO:0000313" key="6">
    <source>
        <dbReference type="Proteomes" id="UP000054683"/>
    </source>
</evidence>
<evidence type="ECO:0000259" key="4">
    <source>
        <dbReference type="Pfam" id="PF03061"/>
    </source>
</evidence>
<dbReference type="CDD" id="cd03443">
    <property type="entry name" value="PaaI_thioesterase"/>
    <property type="match status" value="1"/>
</dbReference>
<dbReference type="Gene3D" id="3.10.129.10">
    <property type="entry name" value="Hotdog Thioesterase"/>
    <property type="match status" value="1"/>
</dbReference>
<evidence type="ECO:0000256" key="3">
    <source>
        <dbReference type="SAM" id="MobiDB-lite"/>
    </source>
</evidence>
<dbReference type="InterPro" id="IPR006683">
    <property type="entry name" value="Thioestr_dom"/>
</dbReference>
<evidence type="ECO:0000256" key="2">
    <source>
        <dbReference type="ARBA" id="ARBA00022801"/>
    </source>
</evidence>
<dbReference type="OrthoDB" id="9813158at2"/>
<reference evidence="5 6" key="1">
    <citation type="submission" date="2016-01" db="EMBL/GenBank/DDBJ databases">
        <authorList>
            <person name="Oliw E.H."/>
        </authorList>
    </citation>
    <scope>NUCLEOTIDE SEQUENCE [LARGE SCALE GENOMIC DNA]</scope>
    <source>
        <strain evidence="5">LMG 27134</strain>
    </source>
</reference>
<dbReference type="InterPro" id="IPR039298">
    <property type="entry name" value="ACOT13"/>
</dbReference>
<dbReference type="PANTHER" id="PTHR21660:SF1">
    <property type="entry name" value="ACYL-COENZYME A THIOESTERASE 13"/>
    <property type="match status" value="1"/>
</dbReference>
<name>A0A158I0G0_9BURK</name>
<dbReference type="InterPro" id="IPR029069">
    <property type="entry name" value="HotDog_dom_sf"/>
</dbReference>
<feature type="compositionally biased region" description="Low complexity" evidence="3">
    <location>
        <begin position="135"/>
        <end position="152"/>
    </location>
</feature>
<feature type="region of interest" description="Disordered" evidence="3">
    <location>
        <begin position="131"/>
        <end position="152"/>
    </location>
</feature>
<dbReference type="AlphaFoldDB" id="A0A158I0G0"/>